<sequence length="109" mass="12180">MWNPRPGHTRLQRHVDMLLAVERKPHAIVPVAVDPNAKPNGGAKGWLPLVLHGYVEVKDDGEGLVLYRPGNHAWCEMMQTYRIVAVPGVVGWRTSSLRSFSVMNNNAFP</sequence>
<gene>
    <name evidence="1" type="ORF">UIB01_09990</name>
</gene>
<proteinExistence type="predicted"/>
<accession>A0A023WY17</accession>
<reference evidence="1 2" key="1">
    <citation type="submission" date="2014-03" db="EMBL/GenBank/DDBJ databases">
        <title>Complete genome sequence of Pseudomonas stutzeri 19SMN4.</title>
        <authorList>
            <person name="Brunet-Galmes I."/>
            <person name="Nogales B."/>
            <person name="Busquets A."/>
            <person name="Pena A."/>
            <person name="Gomila M."/>
            <person name="Garcia-Valdes E."/>
            <person name="Lalucat J."/>
            <person name="Bennasar A."/>
            <person name="Bosch R."/>
        </authorList>
    </citation>
    <scope>NUCLEOTIDE SEQUENCE [LARGE SCALE GENOMIC DNA]</scope>
    <source>
        <strain evidence="1 2">19SMN4</strain>
    </source>
</reference>
<dbReference type="KEGG" id="pstu:UIB01_09990"/>
<dbReference type="Proteomes" id="UP000025238">
    <property type="component" value="Chromosome"/>
</dbReference>
<name>A0A023WY17_STUST</name>
<organism evidence="1 2">
    <name type="scientific">Stutzerimonas stutzeri</name>
    <name type="common">Pseudomonas stutzeri</name>
    <dbReference type="NCBI Taxonomy" id="316"/>
    <lineage>
        <taxon>Bacteria</taxon>
        <taxon>Pseudomonadati</taxon>
        <taxon>Pseudomonadota</taxon>
        <taxon>Gammaproteobacteria</taxon>
        <taxon>Pseudomonadales</taxon>
        <taxon>Pseudomonadaceae</taxon>
        <taxon>Stutzerimonas</taxon>
    </lineage>
</organism>
<evidence type="ECO:0000313" key="2">
    <source>
        <dbReference type="Proteomes" id="UP000025238"/>
    </source>
</evidence>
<dbReference type="PATRIC" id="fig|316.97.peg.2000"/>
<dbReference type="EMBL" id="CP007509">
    <property type="protein sequence ID" value="AHY45102.1"/>
    <property type="molecule type" value="Genomic_DNA"/>
</dbReference>
<protein>
    <submittedName>
        <fullName evidence="1">Uncharacterized protein</fullName>
    </submittedName>
</protein>
<evidence type="ECO:0000313" key="1">
    <source>
        <dbReference type="EMBL" id="AHY45102.1"/>
    </source>
</evidence>
<dbReference type="AlphaFoldDB" id="A0A023WY17"/>